<evidence type="ECO:0008006" key="3">
    <source>
        <dbReference type="Google" id="ProtNLM"/>
    </source>
</evidence>
<dbReference type="AlphaFoldDB" id="A0A4Y3K6Q5"/>
<sequence>MLVAAALVPDTVLLVPGASGRTDAAGALRAAAVEAVASAVRAADRVVVVAPDDGAAGSTTDDVVALAGPVSASLAPVGVPDHLLADAVGGDPIAVSSVRTQERRVAPPGASLALHLLAAAGWSGPPGCLVVARTPRAGAAGALRTAGRAAVGEGRTALVVVGSASGRHGPDGPLADDPAAPAYDARLIADLAAADPDALDRLAGLDAGEAAALAVTGWGPWQVLLGALDGARVVADVRGVLLLGAQHVVGTWVAA</sequence>
<dbReference type="Proteomes" id="UP000315842">
    <property type="component" value="Unassembled WGS sequence"/>
</dbReference>
<proteinExistence type="predicted"/>
<name>A0A4Y3K6Q5_CELUD</name>
<dbReference type="Gene3D" id="3.40.830.10">
    <property type="entry name" value="LigB-like"/>
    <property type="match status" value="1"/>
</dbReference>
<comment type="caution">
    <text evidence="1">The sequence shown here is derived from an EMBL/GenBank/DDBJ whole genome shotgun (WGS) entry which is preliminary data.</text>
</comment>
<reference evidence="1 2" key="1">
    <citation type="submission" date="2019-06" db="EMBL/GenBank/DDBJ databases">
        <title>Whole genome shotgun sequence of Cellulomonas uda NBRC 3747.</title>
        <authorList>
            <person name="Hosoyama A."/>
            <person name="Uohara A."/>
            <person name="Ohji S."/>
            <person name="Ichikawa N."/>
        </authorList>
    </citation>
    <scope>NUCLEOTIDE SEQUENCE [LARGE SCALE GENOMIC DNA]</scope>
    <source>
        <strain evidence="1 2">NBRC 3747</strain>
    </source>
</reference>
<keyword evidence="2" id="KW-1185">Reference proteome</keyword>
<accession>A0A4Y3K6Q5</accession>
<evidence type="ECO:0000313" key="2">
    <source>
        <dbReference type="Proteomes" id="UP000315842"/>
    </source>
</evidence>
<gene>
    <name evidence="1" type="ORF">CUD01_06130</name>
</gene>
<protein>
    <recommendedName>
        <fullName evidence="3">Extradiol ring-cleavage dioxygenase class III enzyme subunit B domain-containing protein</fullName>
    </recommendedName>
</protein>
<dbReference type="RefSeq" id="WP_141318612.1">
    <property type="nucleotide sequence ID" value="NZ_BJLP01000006.1"/>
</dbReference>
<organism evidence="1 2">
    <name type="scientific">Cellulomonas uda</name>
    <dbReference type="NCBI Taxonomy" id="1714"/>
    <lineage>
        <taxon>Bacteria</taxon>
        <taxon>Bacillati</taxon>
        <taxon>Actinomycetota</taxon>
        <taxon>Actinomycetes</taxon>
        <taxon>Micrococcales</taxon>
        <taxon>Cellulomonadaceae</taxon>
        <taxon>Cellulomonas</taxon>
    </lineage>
</organism>
<dbReference type="EMBL" id="BJLP01000006">
    <property type="protein sequence ID" value="GEA80169.1"/>
    <property type="molecule type" value="Genomic_DNA"/>
</dbReference>
<evidence type="ECO:0000313" key="1">
    <source>
        <dbReference type="EMBL" id="GEA80169.1"/>
    </source>
</evidence>